<dbReference type="GO" id="GO:0003941">
    <property type="term" value="F:L-serine ammonia-lyase activity"/>
    <property type="evidence" value="ECO:0007669"/>
    <property type="project" value="TreeGrafter"/>
</dbReference>
<dbReference type="InterPro" id="IPR036052">
    <property type="entry name" value="TrpB-like_PALP_sf"/>
</dbReference>
<keyword evidence="6" id="KW-1185">Reference proteome</keyword>
<sequence>MESLQLFGVLPKSDSGGDDVMNVLSYLTNILTSKVYDVAIESPLQFAPKLSGKLGVKIRGAYNMMAKLPRELLEKGVICTTVIVMPVTTPKIKWKFVEALGVMVVLAVEEGRTFILPFDHPDIIMGQGIVGMEFVCQMQGPRGGLIPGIAAYVKRVNPKLRIIGVEPSDANAMALSFHHDQRVILDQIQEFSKKTVVIFLERDSKGRLTAHILLDHILHSEDCCIGPIVITRDRLVEFGSLRGLFKVVVGRF</sequence>
<feature type="domain" description="Tryptophan synthase beta chain-like PALP" evidence="4">
    <location>
        <begin position="84"/>
        <end position="188"/>
    </location>
</feature>
<dbReference type="GO" id="GO:0009097">
    <property type="term" value="P:isoleucine biosynthetic process"/>
    <property type="evidence" value="ECO:0007669"/>
    <property type="project" value="TreeGrafter"/>
</dbReference>
<dbReference type="GO" id="GO:0006567">
    <property type="term" value="P:L-threonine catabolic process"/>
    <property type="evidence" value="ECO:0007669"/>
    <property type="project" value="TreeGrafter"/>
</dbReference>
<dbReference type="Gene3D" id="3.40.50.1100">
    <property type="match status" value="1"/>
</dbReference>
<evidence type="ECO:0000313" key="5">
    <source>
        <dbReference type="EMBL" id="WVZ04014.1"/>
    </source>
</evidence>
<gene>
    <name evidence="5" type="ORF">V8G54_024820</name>
</gene>
<proteinExistence type="predicted"/>
<dbReference type="InterPro" id="IPR050147">
    <property type="entry name" value="Ser/Thr_Dehydratase"/>
</dbReference>
<dbReference type="EMBL" id="CP144694">
    <property type="protein sequence ID" value="WVZ04014.1"/>
    <property type="molecule type" value="Genomic_DNA"/>
</dbReference>
<evidence type="ECO:0000256" key="2">
    <source>
        <dbReference type="ARBA" id="ARBA00022898"/>
    </source>
</evidence>
<comment type="cofactor">
    <cofactor evidence="1">
        <name>pyridoxal 5'-phosphate</name>
        <dbReference type="ChEBI" id="CHEBI:597326"/>
    </cofactor>
</comment>
<organism evidence="5 6">
    <name type="scientific">Vigna mungo</name>
    <name type="common">Black gram</name>
    <name type="synonym">Phaseolus mungo</name>
    <dbReference type="NCBI Taxonomy" id="3915"/>
    <lineage>
        <taxon>Eukaryota</taxon>
        <taxon>Viridiplantae</taxon>
        <taxon>Streptophyta</taxon>
        <taxon>Embryophyta</taxon>
        <taxon>Tracheophyta</taxon>
        <taxon>Spermatophyta</taxon>
        <taxon>Magnoliopsida</taxon>
        <taxon>eudicotyledons</taxon>
        <taxon>Gunneridae</taxon>
        <taxon>Pentapetalae</taxon>
        <taxon>rosids</taxon>
        <taxon>fabids</taxon>
        <taxon>Fabales</taxon>
        <taxon>Fabaceae</taxon>
        <taxon>Papilionoideae</taxon>
        <taxon>50 kb inversion clade</taxon>
        <taxon>NPAAA clade</taxon>
        <taxon>indigoferoid/millettioid clade</taxon>
        <taxon>Phaseoleae</taxon>
        <taxon>Vigna</taxon>
    </lineage>
</organism>
<evidence type="ECO:0000256" key="1">
    <source>
        <dbReference type="ARBA" id="ARBA00001933"/>
    </source>
</evidence>
<evidence type="ECO:0000313" key="6">
    <source>
        <dbReference type="Proteomes" id="UP001374535"/>
    </source>
</evidence>
<dbReference type="Proteomes" id="UP001374535">
    <property type="component" value="Chromosome 7"/>
</dbReference>
<dbReference type="Pfam" id="PF00291">
    <property type="entry name" value="PALP"/>
    <property type="match status" value="1"/>
</dbReference>
<accession>A0AAQ3RQH8</accession>
<dbReference type="SUPFAM" id="SSF53686">
    <property type="entry name" value="Tryptophan synthase beta subunit-like PLP-dependent enzymes"/>
    <property type="match status" value="1"/>
</dbReference>
<dbReference type="AlphaFoldDB" id="A0AAQ3RQH8"/>
<name>A0AAQ3RQH8_VIGMU</name>
<evidence type="ECO:0000256" key="3">
    <source>
        <dbReference type="ARBA" id="ARBA00023239"/>
    </source>
</evidence>
<dbReference type="PANTHER" id="PTHR48078:SF11">
    <property type="entry name" value="THREONINE DEHYDRATASE, MITOCHONDRIAL"/>
    <property type="match status" value="1"/>
</dbReference>
<keyword evidence="3" id="KW-0456">Lyase</keyword>
<reference evidence="5 6" key="1">
    <citation type="journal article" date="2023" name="Life. Sci Alliance">
        <title>Evolutionary insights into 3D genome organization and epigenetic landscape of Vigna mungo.</title>
        <authorList>
            <person name="Junaid A."/>
            <person name="Singh B."/>
            <person name="Bhatia S."/>
        </authorList>
    </citation>
    <scope>NUCLEOTIDE SEQUENCE [LARGE SCALE GENOMIC DNA]</scope>
    <source>
        <strain evidence="5">Urdbean</strain>
    </source>
</reference>
<dbReference type="InterPro" id="IPR001926">
    <property type="entry name" value="TrpB-like_PALP"/>
</dbReference>
<dbReference type="GO" id="GO:0004794">
    <property type="term" value="F:threonine deaminase activity"/>
    <property type="evidence" value="ECO:0007669"/>
    <property type="project" value="TreeGrafter"/>
</dbReference>
<dbReference type="PANTHER" id="PTHR48078">
    <property type="entry name" value="THREONINE DEHYDRATASE, MITOCHONDRIAL-RELATED"/>
    <property type="match status" value="1"/>
</dbReference>
<keyword evidence="2" id="KW-0663">Pyridoxal phosphate</keyword>
<protein>
    <recommendedName>
        <fullName evidence="4">Tryptophan synthase beta chain-like PALP domain-containing protein</fullName>
    </recommendedName>
</protein>
<evidence type="ECO:0000259" key="4">
    <source>
        <dbReference type="Pfam" id="PF00291"/>
    </source>
</evidence>
<dbReference type="GO" id="GO:0006565">
    <property type="term" value="P:L-serine catabolic process"/>
    <property type="evidence" value="ECO:0007669"/>
    <property type="project" value="TreeGrafter"/>
</dbReference>